<organism evidence="2 3">
    <name type="scientific">Capsulimonas corticalis</name>
    <dbReference type="NCBI Taxonomy" id="2219043"/>
    <lineage>
        <taxon>Bacteria</taxon>
        <taxon>Bacillati</taxon>
        <taxon>Armatimonadota</taxon>
        <taxon>Armatimonadia</taxon>
        <taxon>Capsulimonadales</taxon>
        <taxon>Capsulimonadaceae</taxon>
        <taxon>Capsulimonas</taxon>
    </lineage>
</organism>
<evidence type="ECO:0000313" key="3">
    <source>
        <dbReference type="Proteomes" id="UP000287394"/>
    </source>
</evidence>
<name>A0A402CQL3_9BACT</name>
<dbReference type="EMBL" id="AP025739">
    <property type="protein sequence ID" value="BDI32690.1"/>
    <property type="molecule type" value="Genomic_DNA"/>
</dbReference>
<keyword evidence="3" id="KW-1185">Reference proteome</keyword>
<dbReference type="AlphaFoldDB" id="A0A402CQL3"/>
<protein>
    <submittedName>
        <fullName evidence="2">Uncharacterized protein</fullName>
    </submittedName>
</protein>
<sequence>MIVHCPACQRKLISHISPRCNWCGHEIQDSSYQEEAEIRRQAHAMEQAQHDAQSRQWFQNSIDAYAAGGLGMNVPIGPMRRPRMDMSQDVQQRMAAEAAIIAEAARMQQMREEAAARAEEERKAREEAEAQKKTADGRFNHLEL</sequence>
<evidence type="ECO:0000313" key="2">
    <source>
        <dbReference type="EMBL" id="BDI32690.1"/>
    </source>
</evidence>
<dbReference type="Proteomes" id="UP000287394">
    <property type="component" value="Chromosome"/>
</dbReference>
<accession>A0A402CQL3</accession>
<proteinExistence type="predicted"/>
<feature type="region of interest" description="Disordered" evidence="1">
    <location>
        <begin position="109"/>
        <end position="144"/>
    </location>
</feature>
<dbReference type="KEGG" id="ccot:CCAX7_47410"/>
<evidence type="ECO:0000256" key="1">
    <source>
        <dbReference type="SAM" id="MobiDB-lite"/>
    </source>
</evidence>
<reference evidence="2 3" key="1">
    <citation type="journal article" date="2019" name="Int. J. Syst. Evol. Microbiol.">
        <title>Capsulimonas corticalis gen. nov., sp. nov., an aerobic capsulated bacterium, of a novel bacterial order, Capsulimonadales ord. nov., of the class Armatimonadia of the phylum Armatimonadetes.</title>
        <authorList>
            <person name="Li J."/>
            <person name="Kudo C."/>
            <person name="Tonouchi A."/>
        </authorList>
    </citation>
    <scope>NUCLEOTIDE SEQUENCE [LARGE SCALE GENOMIC DNA]</scope>
    <source>
        <strain evidence="2 3">AX-7</strain>
    </source>
</reference>
<dbReference type="RefSeq" id="WP_119319606.1">
    <property type="nucleotide sequence ID" value="NZ_AP025739.1"/>
</dbReference>
<gene>
    <name evidence="2" type="ORF">CCAX7_47410</name>
</gene>